<gene>
    <name evidence="2" type="ORF">MNOR_LOCUS32556</name>
</gene>
<dbReference type="EMBL" id="CAXKWB010044535">
    <property type="protein sequence ID" value="CAL4160829.1"/>
    <property type="molecule type" value="Genomic_DNA"/>
</dbReference>
<dbReference type="AlphaFoldDB" id="A0AAV2S328"/>
<name>A0AAV2S328_MEGNR</name>
<dbReference type="CDD" id="cd00096">
    <property type="entry name" value="Ig"/>
    <property type="match status" value="1"/>
</dbReference>
<protein>
    <recommendedName>
        <fullName evidence="1">Ig-like domain-containing protein</fullName>
    </recommendedName>
</protein>
<reference evidence="2 3" key="1">
    <citation type="submission" date="2024-05" db="EMBL/GenBank/DDBJ databases">
        <authorList>
            <person name="Wallberg A."/>
        </authorList>
    </citation>
    <scope>NUCLEOTIDE SEQUENCE [LARGE SCALE GENOMIC DNA]</scope>
</reference>
<dbReference type="SMART" id="SM00409">
    <property type="entry name" value="IG"/>
    <property type="match status" value="1"/>
</dbReference>
<dbReference type="GO" id="GO:0050808">
    <property type="term" value="P:synapse organization"/>
    <property type="evidence" value="ECO:0007669"/>
    <property type="project" value="TreeGrafter"/>
</dbReference>
<dbReference type="PANTHER" id="PTHR23279:SF41">
    <property type="entry name" value="DEFECTIVE PROBOSCIS EXTENSION RESPONSE 4-RELATED"/>
    <property type="match status" value="1"/>
</dbReference>
<evidence type="ECO:0000313" key="2">
    <source>
        <dbReference type="EMBL" id="CAL4160829.1"/>
    </source>
</evidence>
<dbReference type="Gene3D" id="2.60.40.10">
    <property type="entry name" value="Immunoglobulins"/>
    <property type="match status" value="2"/>
</dbReference>
<dbReference type="InterPro" id="IPR003599">
    <property type="entry name" value="Ig_sub"/>
</dbReference>
<accession>A0AAV2S328</accession>
<dbReference type="PANTHER" id="PTHR23279">
    <property type="entry name" value="DEFECTIVE PROBOSCIS EXTENSION RESPONSE DPR -RELATED"/>
    <property type="match status" value="1"/>
</dbReference>
<dbReference type="Pfam" id="PF00047">
    <property type="entry name" value="ig"/>
    <property type="match status" value="1"/>
</dbReference>
<evidence type="ECO:0000313" key="3">
    <source>
        <dbReference type="Proteomes" id="UP001497623"/>
    </source>
</evidence>
<feature type="domain" description="Ig-like" evidence="1">
    <location>
        <begin position="47"/>
        <end position="141"/>
    </location>
</feature>
<dbReference type="InterPro" id="IPR036179">
    <property type="entry name" value="Ig-like_dom_sf"/>
</dbReference>
<sequence length="185" mass="20182">QDSGVYECQVNSDPKVTRTVTLTVKERNQLDDPGGVIHVETSTEEAPQVSLEGLKEVYIEAGSVLSLTCVVRHAPGAVPHQLLWFHDSQNIDYDSPRGGVSIQTEKFKDKMVSQLLLSTVRITDNGEYFCAPTDMHPASVTVHVVHGDRQHAAVQQAGINTGTNTCASMLHFLAVAMIALHYIDS</sequence>
<dbReference type="InterPro" id="IPR013783">
    <property type="entry name" value="Ig-like_fold"/>
</dbReference>
<dbReference type="InterPro" id="IPR037448">
    <property type="entry name" value="Zig-8"/>
</dbReference>
<proteinExistence type="predicted"/>
<dbReference type="InterPro" id="IPR013151">
    <property type="entry name" value="Immunoglobulin_dom"/>
</dbReference>
<dbReference type="InterPro" id="IPR007110">
    <property type="entry name" value="Ig-like_dom"/>
</dbReference>
<evidence type="ECO:0000259" key="1">
    <source>
        <dbReference type="PROSITE" id="PS50835"/>
    </source>
</evidence>
<dbReference type="SUPFAM" id="SSF48726">
    <property type="entry name" value="Immunoglobulin"/>
    <property type="match status" value="1"/>
</dbReference>
<dbReference type="GO" id="GO:0032589">
    <property type="term" value="C:neuron projection membrane"/>
    <property type="evidence" value="ECO:0007669"/>
    <property type="project" value="TreeGrafter"/>
</dbReference>
<dbReference type="Proteomes" id="UP001497623">
    <property type="component" value="Unassembled WGS sequence"/>
</dbReference>
<feature type="non-terminal residue" evidence="2">
    <location>
        <position position="1"/>
    </location>
</feature>
<keyword evidence="3" id="KW-1185">Reference proteome</keyword>
<organism evidence="2 3">
    <name type="scientific">Meganyctiphanes norvegica</name>
    <name type="common">Northern krill</name>
    <name type="synonym">Thysanopoda norvegica</name>
    <dbReference type="NCBI Taxonomy" id="48144"/>
    <lineage>
        <taxon>Eukaryota</taxon>
        <taxon>Metazoa</taxon>
        <taxon>Ecdysozoa</taxon>
        <taxon>Arthropoda</taxon>
        <taxon>Crustacea</taxon>
        <taxon>Multicrustacea</taxon>
        <taxon>Malacostraca</taxon>
        <taxon>Eumalacostraca</taxon>
        <taxon>Eucarida</taxon>
        <taxon>Euphausiacea</taxon>
        <taxon>Euphausiidae</taxon>
        <taxon>Meganyctiphanes</taxon>
    </lineage>
</organism>
<dbReference type="PROSITE" id="PS50835">
    <property type="entry name" value="IG_LIKE"/>
    <property type="match status" value="1"/>
</dbReference>
<comment type="caution">
    <text evidence="2">The sequence shown here is derived from an EMBL/GenBank/DDBJ whole genome shotgun (WGS) entry which is preliminary data.</text>
</comment>